<dbReference type="RefSeq" id="WP_178946583.1">
    <property type="nucleotide sequence ID" value="NZ_AP019810.1"/>
</dbReference>
<dbReference type="InterPro" id="IPR001387">
    <property type="entry name" value="Cro/C1-type_HTH"/>
</dbReference>
<evidence type="ECO:0000259" key="1">
    <source>
        <dbReference type="PROSITE" id="PS50943"/>
    </source>
</evidence>
<dbReference type="SMART" id="SM00530">
    <property type="entry name" value="HTH_XRE"/>
    <property type="match status" value="1"/>
</dbReference>
<dbReference type="Pfam" id="PF01381">
    <property type="entry name" value="HTH_3"/>
    <property type="match status" value="1"/>
</dbReference>
<dbReference type="EMBL" id="AP019810">
    <property type="protein sequence ID" value="BBM14951.1"/>
    <property type="molecule type" value="Genomic_DNA"/>
</dbReference>
<dbReference type="GO" id="GO:0003677">
    <property type="term" value="F:DNA binding"/>
    <property type="evidence" value="ECO:0007669"/>
    <property type="project" value="InterPro"/>
</dbReference>
<feature type="domain" description="HTH cro/C1-type" evidence="1">
    <location>
        <begin position="7"/>
        <end position="60"/>
    </location>
</feature>
<dbReference type="Gene3D" id="1.10.260.40">
    <property type="entry name" value="lambda repressor-like DNA-binding domains"/>
    <property type="match status" value="1"/>
</dbReference>
<dbReference type="InterPro" id="IPR010982">
    <property type="entry name" value="Lambda_DNA-bd_dom_sf"/>
</dbReference>
<organism evidence="2 3">
    <name type="scientific">Enterococcus mundtii</name>
    <dbReference type="NCBI Taxonomy" id="53346"/>
    <lineage>
        <taxon>Bacteria</taxon>
        <taxon>Bacillati</taxon>
        <taxon>Bacillota</taxon>
        <taxon>Bacilli</taxon>
        <taxon>Lactobacillales</taxon>
        <taxon>Enterococcaceae</taxon>
        <taxon>Enterococcus</taxon>
    </lineage>
</organism>
<dbReference type="Proteomes" id="UP000509460">
    <property type="component" value="Chromosome"/>
</dbReference>
<dbReference type="PROSITE" id="PS50943">
    <property type="entry name" value="HTH_CROC1"/>
    <property type="match status" value="1"/>
</dbReference>
<dbReference type="CDD" id="cd00093">
    <property type="entry name" value="HTH_XRE"/>
    <property type="match status" value="1"/>
</dbReference>
<protein>
    <recommendedName>
        <fullName evidence="1">HTH cro/C1-type domain-containing protein</fullName>
    </recommendedName>
</protein>
<accession>A0AAI8R9P8</accession>
<proteinExistence type="predicted"/>
<evidence type="ECO:0000313" key="2">
    <source>
        <dbReference type="EMBL" id="BBM14951.1"/>
    </source>
</evidence>
<gene>
    <name evidence="2" type="ORF">EM151A_1759</name>
</gene>
<name>A0AAI8R9P8_ENTMU</name>
<sequence>MSLKQQVKIALIGKGWSQRELARQMGISMAYLQDILLENRKPVDRLKQIEALLDIKLEGVDANVPTA</sequence>
<dbReference type="SUPFAM" id="SSF47413">
    <property type="entry name" value="lambda repressor-like DNA-binding domains"/>
    <property type="match status" value="1"/>
</dbReference>
<reference evidence="2 3" key="1">
    <citation type="submission" date="2019-07" db="EMBL/GenBank/DDBJ databases">
        <title>antibiotic susceptibility of plant-derived lactic acid bacteria.</title>
        <authorList>
            <person name="Sugiyama M."/>
            <person name="Noda M."/>
        </authorList>
    </citation>
    <scope>NUCLEOTIDE SEQUENCE [LARGE SCALE GENOMIC DNA]</scope>
    <source>
        <strain evidence="2 3">15-1A</strain>
    </source>
</reference>
<dbReference type="AlphaFoldDB" id="A0AAI8R9P8"/>
<evidence type="ECO:0000313" key="3">
    <source>
        <dbReference type="Proteomes" id="UP000509460"/>
    </source>
</evidence>